<evidence type="ECO:0000313" key="1">
    <source>
        <dbReference type="EMBL" id="GAA0153202.1"/>
    </source>
</evidence>
<proteinExistence type="predicted"/>
<dbReference type="Proteomes" id="UP001454036">
    <property type="component" value="Unassembled WGS sequence"/>
</dbReference>
<dbReference type="AlphaFoldDB" id="A0AAV3PN82"/>
<dbReference type="EMBL" id="BAABME010002133">
    <property type="protein sequence ID" value="GAA0153202.1"/>
    <property type="molecule type" value="Genomic_DNA"/>
</dbReference>
<sequence length="82" mass="9240">MIGSLPNLKVDNGAPWNARKFHFHPVKPLLSKKVVAQYTPLRDPYVAFAQSAKHMTEALNGSYVLERRADRLSRASHLLQAN</sequence>
<reference evidence="1 2" key="1">
    <citation type="submission" date="2024-01" db="EMBL/GenBank/DDBJ databases">
        <title>The complete chloroplast genome sequence of Lithospermum erythrorhizon: insights into the phylogenetic relationship among Boraginaceae species and the maternal lineages of purple gromwells.</title>
        <authorList>
            <person name="Okada T."/>
            <person name="Watanabe K."/>
        </authorList>
    </citation>
    <scope>NUCLEOTIDE SEQUENCE [LARGE SCALE GENOMIC DNA]</scope>
</reference>
<keyword evidence="2" id="KW-1185">Reference proteome</keyword>
<protein>
    <submittedName>
        <fullName evidence="1">Uncharacterized protein</fullName>
    </submittedName>
</protein>
<gene>
    <name evidence="1" type="ORF">LIER_11500</name>
</gene>
<accession>A0AAV3PN82</accession>
<organism evidence="1 2">
    <name type="scientific">Lithospermum erythrorhizon</name>
    <name type="common">Purple gromwell</name>
    <name type="synonym">Lithospermum officinale var. erythrorhizon</name>
    <dbReference type="NCBI Taxonomy" id="34254"/>
    <lineage>
        <taxon>Eukaryota</taxon>
        <taxon>Viridiplantae</taxon>
        <taxon>Streptophyta</taxon>
        <taxon>Embryophyta</taxon>
        <taxon>Tracheophyta</taxon>
        <taxon>Spermatophyta</taxon>
        <taxon>Magnoliopsida</taxon>
        <taxon>eudicotyledons</taxon>
        <taxon>Gunneridae</taxon>
        <taxon>Pentapetalae</taxon>
        <taxon>asterids</taxon>
        <taxon>lamiids</taxon>
        <taxon>Boraginales</taxon>
        <taxon>Boraginaceae</taxon>
        <taxon>Boraginoideae</taxon>
        <taxon>Lithospermeae</taxon>
        <taxon>Lithospermum</taxon>
    </lineage>
</organism>
<evidence type="ECO:0000313" key="2">
    <source>
        <dbReference type="Proteomes" id="UP001454036"/>
    </source>
</evidence>
<comment type="caution">
    <text evidence="1">The sequence shown here is derived from an EMBL/GenBank/DDBJ whole genome shotgun (WGS) entry which is preliminary data.</text>
</comment>
<name>A0AAV3PN82_LITER</name>